<evidence type="ECO:0000313" key="2">
    <source>
        <dbReference type="EMBL" id="EOX92451.1"/>
    </source>
</evidence>
<dbReference type="Proteomes" id="UP000026915">
    <property type="component" value="Chromosome 1"/>
</dbReference>
<feature type="transmembrane region" description="Helical" evidence="1">
    <location>
        <begin position="94"/>
        <end position="115"/>
    </location>
</feature>
<sequence>MVQEPPTFSKSSQNLSTQATSWGSCPDIFPYQLRVLQGNTMTLAYKAGDHHEDHSRELFLIIERKVIMTFVFSLSFFGSFNFLFIFLIEMNEELVATVYGVVGLIIFGGLGDLVCQKEIVSFSFDAQGRNSWFNLNFFFECASDVEKKKEKLIAWQ</sequence>
<dbReference type="InParanoid" id="A0A061DK90"/>
<dbReference type="HOGENOM" id="CLU_1689861_0_0_1"/>
<proteinExistence type="predicted"/>
<dbReference type="EMBL" id="CM001879">
    <property type="protein sequence ID" value="EOX92451.1"/>
    <property type="molecule type" value="Genomic_DNA"/>
</dbReference>
<organism evidence="2 3">
    <name type="scientific">Theobroma cacao</name>
    <name type="common">Cacao</name>
    <name type="synonym">Cocoa</name>
    <dbReference type="NCBI Taxonomy" id="3641"/>
    <lineage>
        <taxon>Eukaryota</taxon>
        <taxon>Viridiplantae</taxon>
        <taxon>Streptophyta</taxon>
        <taxon>Embryophyta</taxon>
        <taxon>Tracheophyta</taxon>
        <taxon>Spermatophyta</taxon>
        <taxon>Magnoliopsida</taxon>
        <taxon>eudicotyledons</taxon>
        <taxon>Gunneridae</taxon>
        <taxon>Pentapetalae</taxon>
        <taxon>rosids</taxon>
        <taxon>malvids</taxon>
        <taxon>Malvales</taxon>
        <taxon>Malvaceae</taxon>
        <taxon>Byttnerioideae</taxon>
        <taxon>Theobroma</taxon>
    </lineage>
</organism>
<keyword evidence="1" id="KW-1133">Transmembrane helix</keyword>
<protein>
    <submittedName>
        <fullName evidence="2">Uncharacterized protein</fullName>
    </submittedName>
</protein>
<gene>
    <name evidence="2" type="ORF">TCM_001396</name>
</gene>
<dbReference type="Gramene" id="EOX92451">
    <property type="protein sequence ID" value="EOX92451"/>
    <property type="gene ID" value="TCM_001396"/>
</dbReference>
<reference evidence="2 3" key="1">
    <citation type="journal article" date="2013" name="Genome Biol.">
        <title>The genome sequence of the most widely cultivated cacao type and its use to identify candidate genes regulating pod color.</title>
        <authorList>
            <person name="Motamayor J.C."/>
            <person name="Mockaitis K."/>
            <person name="Schmutz J."/>
            <person name="Haiminen N."/>
            <person name="Iii D.L."/>
            <person name="Cornejo O."/>
            <person name="Findley S.D."/>
            <person name="Zheng P."/>
            <person name="Utro F."/>
            <person name="Royaert S."/>
            <person name="Saski C."/>
            <person name="Jenkins J."/>
            <person name="Podicheti R."/>
            <person name="Zhao M."/>
            <person name="Scheffler B.E."/>
            <person name="Stack J.C."/>
            <person name="Feltus F.A."/>
            <person name="Mustiga G.M."/>
            <person name="Amores F."/>
            <person name="Phillips W."/>
            <person name="Marelli J.P."/>
            <person name="May G.D."/>
            <person name="Shapiro H."/>
            <person name="Ma J."/>
            <person name="Bustamante C.D."/>
            <person name="Schnell R.J."/>
            <person name="Main D."/>
            <person name="Gilbert D."/>
            <person name="Parida L."/>
            <person name="Kuhn D.N."/>
        </authorList>
    </citation>
    <scope>NUCLEOTIDE SEQUENCE [LARGE SCALE GENOMIC DNA]</scope>
    <source>
        <strain evidence="3">cv. Matina 1-6</strain>
    </source>
</reference>
<keyword evidence="1" id="KW-0812">Transmembrane</keyword>
<dbReference type="AlphaFoldDB" id="A0A061DK90"/>
<feature type="transmembrane region" description="Helical" evidence="1">
    <location>
        <begin position="66"/>
        <end position="88"/>
    </location>
</feature>
<name>A0A061DK90_THECC</name>
<accession>A0A061DK90</accession>
<evidence type="ECO:0000256" key="1">
    <source>
        <dbReference type="SAM" id="Phobius"/>
    </source>
</evidence>
<keyword evidence="3" id="KW-1185">Reference proteome</keyword>
<keyword evidence="1" id="KW-0472">Membrane</keyword>
<evidence type="ECO:0000313" key="3">
    <source>
        <dbReference type="Proteomes" id="UP000026915"/>
    </source>
</evidence>